<dbReference type="EMBL" id="BJHY01000001">
    <property type="protein sequence ID" value="GDY70790.1"/>
    <property type="molecule type" value="Genomic_DNA"/>
</dbReference>
<accession>A0A4D4MFR6</accession>
<evidence type="ECO:0000256" key="1">
    <source>
        <dbReference type="SAM" id="MobiDB-lite"/>
    </source>
</evidence>
<dbReference type="AlphaFoldDB" id="A0A4D4MFR6"/>
<comment type="caution">
    <text evidence="2">The sequence shown here is derived from an EMBL/GenBank/DDBJ whole genome shotgun (WGS) entry which is preliminary data.</text>
</comment>
<dbReference type="Proteomes" id="UP000299211">
    <property type="component" value="Unassembled WGS sequence"/>
</dbReference>
<reference evidence="2 3" key="1">
    <citation type="submission" date="2019-04" db="EMBL/GenBank/DDBJ databases">
        <title>Draft genome sequences of Streptomyces avermitilis ATCC 31267.</title>
        <authorList>
            <person name="Komaki H."/>
            <person name="Tamura T."/>
            <person name="Hosoyama A."/>
        </authorList>
    </citation>
    <scope>NUCLEOTIDE SEQUENCE [LARGE SCALE GENOMIC DNA]</scope>
    <source>
        <strain evidence="2 3">ATCC 31267</strain>
    </source>
</reference>
<evidence type="ECO:0000313" key="3">
    <source>
        <dbReference type="Proteomes" id="UP000299211"/>
    </source>
</evidence>
<name>A0A4D4MFR6_STRAX</name>
<gene>
    <name evidence="2" type="ORF">SAV31267_002750</name>
</gene>
<evidence type="ECO:0000313" key="2">
    <source>
        <dbReference type="EMBL" id="GDY70790.1"/>
    </source>
</evidence>
<proteinExistence type="predicted"/>
<protein>
    <submittedName>
        <fullName evidence="2">Uncharacterized protein</fullName>
    </submittedName>
</protein>
<feature type="region of interest" description="Disordered" evidence="1">
    <location>
        <begin position="170"/>
        <end position="192"/>
    </location>
</feature>
<organism evidence="2 3">
    <name type="scientific">Streptomyces avermitilis</name>
    <dbReference type="NCBI Taxonomy" id="33903"/>
    <lineage>
        <taxon>Bacteria</taxon>
        <taxon>Bacillati</taxon>
        <taxon>Actinomycetota</taxon>
        <taxon>Actinomycetes</taxon>
        <taxon>Kitasatosporales</taxon>
        <taxon>Streptomycetaceae</taxon>
        <taxon>Streptomyces</taxon>
    </lineage>
</organism>
<sequence length="294" mass="32433">MLAVLPNGSCLTRFQDLRVRAIDADITLTTSSGQRITGRFRRATTPLDHRHDPAEALARLSDERWETRSAFYPLRHTLLTGRVLRSQNPRGLEQEVWALLTVYQTQRMAMVDAIKSLPGADPDRASLTVALQAARDQLVCADHALSDPSDCTVSGIATAVPSALLPSRRSRTSARKVKCPTSRYPAHPTSERPLTSQNIIGLAIEIQTQLPASATHSHSGQRNQVLQLMRTEPHRPWHARELATALAYAQHGSFCVQLGRWAREGLLDRTADATYRLAPDCLPPEASPTDSQCP</sequence>
<dbReference type="RefSeq" id="WP_048894281.1">
    <property type="nucleotide sequence ID" value="NZ_BAABTN010000023.1"/>
</dbReference>